<proteinExistence type="predicted"/>
<dbReference type="InterPro" id="IPR003607">
    <property type="entry name" value="HD/PDEase_dom"/>
</dbReference>
<sequence length="260" mass="30405">MIDFKSARAAFEEYLKEYDRDDDKIRLKIVHTYCVVDCVENIARRMGLPREDRELGMLIGLLHDIGRFEQIKRYDSFMPDTMDHAAYGAALLFGKQKMIRRFIEDDRWDGIIETAIARHSDFSLEGVEGEQKLLHARLIRDGDKLDNCRVKLEESLETLLGVSAREPLKGKLSPAVWEACLKERSVLSADRRTKPDYWASYLAQLYDVNFPATFSIILEENYVPRILSRLQYEDEDTRIKMKLLSENLQAYMRRQTGERN</sequence>
<dbReference type="SUPFAM" id="SSF109604">
    <property type="entry name" value="HD-domain/PDEase-like"/>
    <property type="match status" value="1"/>
</dbReference>
<name>A0A9D2DT41_9FIRM</name>
<dbReference type="Proteomes" id="UP000824041">
    <property type="component" value="Unassembled WGS sequence"/>
</dbReference>
<evidence type="ECO:0000313" key="2">
    <source>
        <dbReference type="EMBL" id="HIZ22459.1"/>
    </source>
</evidence>
<evidence type="ECO:0000259" key="1">
    <source>
        <dbReference type="Pfam" id="PF01966"/>
    </source>
</evidence>
<dbReference type="EMBL" id="DXBU01000091">
    <property type="protein sequence ID" value="HIZ22459.1"/>
    <property type="molecule type" value="Genomic_DNA"/>
</dbReference>
<dbReference type="Gene3D" id="1.10.3210.10">
    <property type="entry name" value="Hypothetical protein af1432"/>
    <property type="match status" value="1"/>
</dbReference>
<feature type="domain" description="HD" evidence="1">
    <location>
        <begin position="31"/>
        <end position="147"/>
    </location>
</feature>
<comment type="caution">
    <text evidence="2">The sequence shown here is derived from an EMBL/GenBank/DDBJ whole genome shotgun (WGS) entry which is preliminary data.</text>
</comment>
<protein>
    <submittedName>
        <fullName evidence="2">HD domain-containing protein</fullName>
    </submittedName>
</protein>
<dbReference type="Pfam" id="PF01966">
    <property type="entry name" value="HD"/>
    <property type="match status" value="1"/>
</dbReference>
<dbReference type="InterPro" id="IPR006674">
    <property type="entry name" value="HD_domain"/>
</dbReference>
<reference evidence="2" key="2">
    <citation type="submission" date="2021-04" db="EMBL/GenBank/DDBJ databases">
        <authorList>
            <person name="Gilroy R."/>
        </authorList>
    </citation>
    <scope>NUCLEOTIDE SEQUENCE</scope>
    <source>
        <strain evidence="2">14324</strain>
    </source>
</reference>
<evidence type="ECO:0000313" key="3">
    <source>
        <dbReference type="Proteomes" id="UP000824041"/>
    </source>
</evidence>
<gene>
    <name evidence="2" type="ORF">IAA21_06645</name>
</gene>
<accession>A0A9D2DT41</accession>
<dbReference type="CDD" id="cd00077">
    <property type="entry name" value="HDc"/>
    <property type="match status" value="1"/>
</dbReference>
<reference evidence="2" key="1">
    <citation type="journal article" date="2021" name="PeerJ">
        <title>Extensive microbial diversity within the chicken gut microbiome revealed by metagenomics and culture.</title>
        <authorList>
            <person name="Gilroy R."/>
            <person name="Ravi A."/>
            <person name="Getino M."/>
            <person name="Pursley I."/>
            <person name="Horton D.L."/>
            <person name="Alikhan N.F."/>
            <person name="Baker D."/>
            <person name="Gharbi K."/>
            <person name="Hall N."/>
            <person name="Watson M."/>
            <person name="Adriaenssens E.M."/>
            <person name="Foster-Nyarko E."/>
            <person name="Jarju S."/>
            <person name="Secka A."/>
            <person name="Antonio M."/>
            <person name="Oren A."/>
            <person name="Chaudhuri R.R."/>
            <person name="La Ragione R."/>
            <person name="Hildebrand F."/>
            <person name="Pallen M.J."/>
        </authorList>
    </citation>
    <scope>NUCLEOTIDE SEQUENCE</scope>
    <source>
        <strain evidence="2">14324</strain>
    </source>
</reference>
<organism evidence="2 3">
    <name type="scientific">Candidatus Blautia faecigallinarum</name>
    <dbReference type="NCBI Taxonomy" id="2838488"/>
    <lineage>
        <taxon>Bacteria</taxon>
        <taxon>Bacillati</taxon>
        <taxon>Bacillota</taxon>
        <taxon>Clostridia</taxon>
        <taxon>Lachnospirales</taxon>
        <taxon>Lachnospiraceae</taxon>
        <taxon>Blautia</taxon>
    </lineage>
</organism>
<dbReference type="AlphaFoldDB" id="A0A9D2DT41"/>